<dbReference type="EMBL" id="JADCTT010000001">
    <property type="protein sequence ID" value="KAF9760404.1"/>
    <property type="molecule type" value="Genomic_DNA"/>
</dbReference>
<reference evidence="2" key="1">
    <citation type="submission" date="2020-10" db="EMBL/GenBank/DDBJ databases">
        <title>High-Quality Genome Resource of Clonostachys rosea strain S41 by Oxford Nanopore Long-Read Sequencing.</title>
        <authorList>
            <person name="Wang H."/>
        </authorList>
    </citation>
    <scope>NUCLEOTIDE SEQUENCE</scope>
    <source>
        <strain evidence="2">S41</strain>
    </source>
</reference>
<sequence length="306" mass="32863">MALLARLTIIIPLVLSAIGLILAALSLSAGHKEGFMEEYALARVNVSRIGYDLIKASDTDGKNNDSGGFLDIIKDLWDDAKHAIIDKLNDLIGGAVDEVADKLGISDWYSVHVMNGCEGSFQPNGTVKSASLQTTNCSDSKAGYRLDLETIINNQLSLGPFDIKLPDLGWTDDIQANLDSLNEALLGFFVLYVLGITFCGLSIPICLAAFVKPQHKKVVLSAVFISLAAASVLVAASIIATVMTTKGITRMNLLTRHIGVEVQGGHKFLGLTWTSAVAILLAFMFWGIKYLIIRKGRDTPVASAKV</sequence>
<evidence type="ECO:0000313" key="3">
    <source>
        <dbReference type="Proteomes" id="UP000616885"/>
    </source>
</evidence>
<dbReference type="Proteomes" id="UP000616885">
    <property type="component" value="Unassembled WGS sequence"/>
</dbReference>
<feature type="transmembrane region" description="Helical" evidence="1">
    <location>
        <begin position="185"/>
        <end position="211"/>
    </location>
</feature>
<keyword evidence="1" id="KW-0812">Transmembrane</keyword>
<gene>
    <name evidence="2" type="ORF">IM811_002098</name>
</gene>
<dbReference type="PANTHER" id="PTHR28019:SF7">
    <property type="entry name" value="SUR7 PROTEIN"/>
    <property type="match status" value="1"/>
</dbReference>
<keyword evidence="1" id="KW-0472">Membrane</keyword>
<dbReference type="GO" id="GO:0051285">
    <property type="term" value="C:cell cortex of cell tip"/>
    <property type="evidence" value="ECO:0007669"/>
    <property type="project" value="TreeGrafter"/>
</dbReference>
<feature type="transmembrane region" description="Helical" evidence="1">
    <location>
        <begin position="218"/>
        <end position="243"/>
    </location>
</feature>
<dbReference type="PANTHER" id="PTHR28019">
    <property type="entry name" value="CELL MEMBRANE PROTEIN YLR413W-RELATED"/>
    <property type="match status" value="1"/>
</dbReference>
<dbReference type="GO" id="GO:0031505">
    <property type="term" value="P:fungal-type cell wall organization"/>
    <property type="evidence" value="ECO:0007669"/>
    <property type="project" value="TreeGrafter"/>
</dbReference>
<comment type="caution">
    <text evidence="2">The sequence shown here is derived from an EMBL/GenBank/DDBJ whole genome shotgun (WGS) entry which is preliminary data.</text>
</comment>
<evidence type="ECO:0000313" key="2">
    <source>
        <dbReference type="EMBL" id="KAF9760404.1"/>
    </source>
</evidence>
<proteinExistence type="predicted"/>
<name>A0A8H7NQ66_BIOOC</name>
<dbReference type="Pfam" id="PF06687">
    <property type="entry name" value="SUR7"/>
    <property type="match status" value="1"/>
</dbReference>
<dbReference type="InterPro" id="IPR052413">
    <property type="entry name" value="SUR7_domain"/>
</dbReference>
<accession>A0A8H7NQ66</accession>
<dbReference type="InterPro" id="IPR009571">
    <property type="entry name" value="SUR7/Rim9-like_fungi"/>
</dbReference>
<evidence type="ECO:0000256" key="1">
    <source>
        <dbReference type="SAM" id="Phobius"/>
    </source>
</evidence>
<protein>
    <recommendedName>
        <fullName evidence="4">SUR7 protein</fullName>
    </recommendedName>
</protein>
<keyword evidence="1" id="KW-1133">Transmembrane helix</keyword>
<organism evidence="2 3">
    <name type="scientific">Bionectria ochroleuca</name>
    <name type="common">Gliocladium roseum</name>
    <dbReference type="NCBI Taxonomy" id="29856"/>
    <lineage>
        <taxon>Eukaryota</taxon>
        <taxon>Fungi</taxon>
        <taxon>Dikarya</taxon>
        <taxon>Ascomycota</taxon>
        <taxon>Pezizomycotina</taxon>
        <taxon>Sordariomycetes</taxon>
        <taxon>Hypocreomycetidae</taxon>
        <taxon>Hypocreales</taxon>
        <taxon>Bionectriaceae</taxon>
        <taxon>Clonostachys</taxon>
    </lineage>
</organism>
<dbReference type="AlphaFoldDB" id="A0A8H7NQ66"/>
<evidence type="ECO:0008006" key="4">
    <source>
        <dbReference type="Google" id="ProtNLM"/>
    </source>
</evidence>
<dbReference type="GO" id="GO:0005886">
    <property type="term" value="C:plasma membrane"/>
    <property type="evidence" value="ECO:0007669"/>
    <property type="project" value="InterPro"/>
</dbReference>
<feature type="transmembrane region" description="Helical" evidence="1">
    <location>
        <begin position="268"/>
        <end position="288"/>
    </location>
</feature>